<protein>
    <submittedName>
        <fullName evidence="1">Uncharacterized protein</fullName>
    </submittedName>
</protein>
<proteinExistence type="predicted"/>
<accession>A0ABU2YK18</accession>
<sequence length="473" mass="53514">MINHIKTNILPLFLVVLCLASCRKEEIEIIQPPKDNAIVSGSIVANMLQRLPLNDGSIDNIIDQGNCISIQWPINVTVNGHDITIESINDLDTVEDILDLFDDDLDDVDIVYPITVITTEFNTLQVENQSQLNAIRSNCNGENIFDEDIECIDFDYPITTSVFNTISEALDTYTFFNDQEFHTFISTITTEDIISLELPVNVFLYDNSTIQVTTVDELETTIENNLDTCDEDDDYNYNDDDCNDCTVTQLETLLANCSLWTVDNLERNVNDEDYYVGYEFSFSSDGTMVADYAIWSYPGTWQASGSGNNIIVTIDVPSLPDCNNDWILHEITTDNDQTKFDLNLGDDKIRYVATCDSFDDTILTSTLLTGSWEVSYYFDDSDLTSDFNVFTLNFLSNGSLEVEDSVITYYGWWSTLPGEEEDLELNINFGDPIAPLFRLIEDWEVVSISATTIMLREIDLGDGTEDFLTLEKL</sequence>
<reference evidence="1 2" key="1">
    <citation type="submission" date="2023-09" db="EMBL/GenBank/DDBJ databases">
        <authorList>
            <person name="Rey-Velasco X."/>
        </authorList>
    </citation>
    <scope>NUCLEOTIDE SEQUENCE [LARGE SCALE GENOMIC DNA]</scope>
    <source>
        <strain evidence="1 2">W332</strain>
    </source>
</reference>
<evidence type="ECO:0000313" key="2">
    <source>
        <dbReference type="Proteomes" id="UP001259492"/>
    </source>
</evidence>
<organism evidence="1 2">
    <name type="scientific">Microcosmobacter mediterraneus</name>
    <dbReference type="NCBI Taxonomy" id="3075607"/>
    <lineage>
        <taxon>Bacteria</taxon>
        <taxon>Pseudomonadati</taxon>
        <taxon>Bacteroidota</taxon>
        <taxon>Flavobacteriia</taxon>
        <taxon>Flavobacteriales</taxon>
        <taxon>Flavobacteriaceae</taxon>
        <taxon>Microcosmobacter</taxon>
    </lineage>
</organism>
<dbReference type="EMBL" id="JAVRIA010000002">
    <property type="protein sequence ID" value="MDT0558165.1"/>
    <property type="molecule type" value="Genomic_DNA"/>
</dbReference>
<gene>
    <name evidence="1" type="ORF">RM697_05885</name>
</gene>
<comment type="caution">
    <text evidence="1">The sequence shown here is derived from an EMBL/GenBank/DDBJ whole genome shotgun (WGS) entry which is preliminary data.</text>
</comment>
<name>A0ABU2YK18_9FLAO</name>
<keyword evidence="2" id="KW-1185">Reference proteome</keyword>
<dbReference type="RefSeq" id="WP_311426934.1">
    <property type="nucleotide sequence ID" value="NZ_JAVRIA010000002.1"/>
</dbReference>
<dbReference type="Proteomes" id="UP001259492">
    <property type="component" value="Unassembled WGS sequence"/>
</dbReference>
<evidence type="ECO:0000313" key="1">
    <source>
        <dbReference type="EMBL" id="MDT0558165.1"/>
    </source>
</evidence>